<name>A0A5C4XEE6_9HYPH</name>
<dbReference type="PANTHER" id="PTHR13707">
    <property type="entry name" value="KETOACID-COENZYME A TRANSFERASE"/>
    <property type="match status" value="1"/>
</dbReference>
<reference evidence="3 4" key="1">
    <citation type="submission" date="2019-06" db="EMBL/GenBank/DDBJ databases">
        <title>The draft genome of Rhizobium smilacinae PTYR-5.</title>
        <authorList>
            <person name="Liu L."/>
            <person name="Li L."/>
            <person name="Zhang X."/>
        </authorList>
    </citation>
    <scope>NUCLEOTIDE SEQUENCE [LARGE SCALE GENOMIC DNA]</scope>
    <source>
        <strain evidence="3 4">PTYR-5</strain>
    </source>
</reference>
<dbReference type="OrthoDB" id="9777193at2"/>
<dbReference type="GO" id="GO:0008410">
    <property type="term" value="F:CoA-transferase activity"/>
    <property type="evidence" value="ECO:0007669"/>
    <property type="project" value="InterPro"/>
</dbReference>
<evidence type="ECO:0000313" key="3">
    <source>
        <dbReference type="EMBL" id="TNM61748.1"/>
    </source>
</evidence>
<protein>
    <submittedName>
        <fullName evidence="3">3-oxoacid CoA-transferase subunit A</fullName>
    </submittedName>
</protein>
<sequence>MSKVSTVAAAVEQIPDGAVLMIGGFMGAGTPPLLIDELVRQGKKNLTVIANDTARPGVGIGKLIDAGLVKKVIASHIGTNPQTQKLMIAGELEVDLVPQGTLAERVRAGGSGLGGVLTPTGVGTTAADGKTTVELNGVTYLIEEAIKADVALIAARSADYSGNLRYSLTSRNFNPLMALAAELVIAEPDEIVPIGCIEPDSVVTPHVLVDLIVVKGAEA</sequence>
<proteinExistence type="inferred from homology"/>
<keyword evidence="2 3" id="KW-0808">Transferase</keyword>
<dbReference type="InterPro" id="IPR037171">
    <property type="entry name" value="NagB/RpiA_transferase-like"/>
</dbReference>
<dbReference type="Pfam" id="PF01144">
    <property type="entry name" value="CoA_trans"/>
    <property type="match status" value="1"/>
</dbReference>
<dbReference type="Gene3D" id="3.40.1080.10">
    <property type="entry name" value="Glutaconate Coenzyme A-transferase"/>
    <property type="match status" value="1"/>
</dbReference>
<dbReference type="InterPro" id="IPR004163">
    <property type="entry name" value="CoA_transf_BS"/>
</dbReference>
<comment type="similarity">
    <text evidence="1">Belongs to the 3-oxoacid CoA-transferase subunit A family.</text>
</comment>
<dbReference type="NCBIfam" id="TIGR02429">
    <property type="entry name" value="pcaI_scoA_fam"/>
    <property type="match status" value="1"/>
</dbReference>
<dbReference type="PANTHER" id="PTHR13707:SF60">
    <property type="entry name" value="ACETATE COA-TRANSFERASE SUBUNIT ALPHA"/>
    <property type="match status" value="1"/>
</dbReference>
<gene>
    <name evidence="3" type="ORF">FHP24_21060</name>
</gene>
<comment type="caution">
    <text evidence="3">The sequence shown here is derived from an EMBL/GenBank/DDBJ whole genome shotgun (WGS) entry which is preliminary data.</text>
</comment>
<organism evidence="3 4">
    <name type="scientific">Aliirhizobium smilacinae</name>
    <dbReference type="NCBI Taxonomy" id="1395944"/>
    <lineage>
        <taxon>Bacteria</taxon>
        <taxon>Pseudomonadati</taxon>
        <taxon>Pseudomonadota</taxon>
        <taxon>Alphaproteobacteria</taxon>
        <taxon>Hyphomicrobiales</taxon>
        <taxon>Rhizobiaceae</taxon>
        <taxon>Aliirhizobium</taxon>
    </lineage>
</organism>
<dbReference type="InterPro" id="IPR012792">
    <property type="entry name" value="3-oxoacid_CoA-transf_A"/>
</dbReference>
<evidence type="ECO:0000256" key="2">
    <source>
        <dbReference type="ARBA" id="ARBA00022679"/>
    </source>
</evidence>
<dbReference type="Proteomes" id="UP000311605">
    <property type="component" value="Unassembled WGS sequence"/>
</dbReference>
<evidence type="ECO:0000313" key="4">
    <source>
        <dbReference type="Proteomes" id="UP000311605"/>
    </source>
</evidence>
<dbReference type="SMART" id="SM00882">
    <property type="entry name" value="CoA_trans"/>
    <property type="match status" value="1"/>
</dbReference>
<accession>A0A5C4XEE6</accession>
<dbReference type="RefSeq" id="WP_139678195.1">
    <property type="nucleotide sequence ID" value="NZ_VDMN01000005.1"/>
</dbReference>
<dbReference type="InterPro" id="IPR004165">
    <property type="entry name" value="CoA_trans_fam_I"/>
</dbReference>
<keyword evidence="4" id="KW-1185">Reference proteome</keyword>
<dbReference type="EMBL" id="VDMN01000005">
    <property type="protein sequence ID" value="TNM61748.1"/>
    <property type="molecule type" value="Genomic_DNA"/>
</dbReference>
<evidence type="ECO:0000256" key="1">
    <source>
        <dbReference type="ARBA" id="ARBA00005612"/>
    </source>
</evidence>
<dbReference type="AlphaFoldDB" id="A0A5C4XEE6"/>
<dbReference type="SUPFAM" id="SSF100950">
    <property type="entry name" value="NagB/RpiA/CoA transferase-like"/>
    <property type="match status" value="1"/>
</dbReference>
<dbReference type="PROSITE" id="PS01273">
    <property type="entry name" value="COA_TRANSF_1"/>
    <property type="match status" value="1"/>
</dbReference>